<sequence length="389" mass="42265">MKIKRYLARDMQEAYLAIRRDLGPEAVIVATRQVRQPGLKGFFLPPRLEVTAALEEAPERRLSQPEAPAGKAALQPGNGKGEVTPAGAVSPAGGRNSGRYGLEGLQRELAEIKAALNRLVRPGSAPVPEHLLALRQRLLAQELEEELVALLLDGIETTGGTEIIGDVIRSRLADHLSHQVASQSRQRVQAFIGPTGVGKTTTLAKIAARYSLYQEQKVGLITLDTYRIGAVDQLKTYAEIMGLPLEVAMTPRELRASLENLKHCDVVLVDTAGRAPENKAMLAETRGFLEVVPEREVYLVLSCATRRQDLLRAVENFRSLKYNRLIFTKLDETSCPGVMLTVAAAAGVPLAYITTGQDVPDDLEPADPHLLARRIWEAVAKDGPGGQAA</sequence>
<dbReference type="Proteomes" id="UP000075670">
    <property type="component" value="Unassembled WGS sequence"/>
</dbReference>
<comment type="caution">
    <text evidence="17">The sequence shown here is derived from an EMBL/GenBank/DDBJ whole genome shotgun (WGS) entry which is preliminary data.</text>
</comment>
<evidence type="ECO:0000256" key="13">
    <source>
        <dbReference type="NCBIfam" id="TIGR03499"/>
    </source>
</evidence>
<dbReference type="Gene3D" id="1.20.120.1380">
    <property type="entry name" value="Flagellar FlhF biosynthesis protein, N domain"/>
    <property type="match status" value="1"/>
</dbReference>
<keyword evidence="17" id="KW-0969">Cilium</keyword>
<evidence type="ECO:0000256" key="11">
    <source>
        <dbReference type="ARBA" id="ARBA00023225"/>
    </source>
</evidence>
<dbReference type="GO" id="GO:0006614">
    <property type="term" value="P:SRP-dependent cotranslational protein targeting to membrane"/>
    <property type="evidence" value="ECO:0007669"/>
    <property type="project" value="UniProtKB-UniRule"/>
</dbReference>
<dbReference type="SMART" id="SM00382">
    <property type="entry name" value="AAA"/>
    <property type="match status" value="1"/>
</dbReference>
<evidence type="ECO:0000256" key="3">
    <source>
        <dbReference type="ARBA" id="ARBA00014919"/>
    </source>
</evidence>
<evidence type="ECO:0000256" key="10">
    <source>
        <dbReference type="ARBA" id="ARBA00023136"/>
    </source>
</evidence>
<proteinExistence type="inferred from homology"/>
<dbReference type="InterPro" id="IPR003593">
    <property type="entry name" value="AAA+_ATPase"/>
</dbReference>
<dbReference type="OrthoDB" id="9778554at2"/>
<keyword evidence="5" id="KW-1003">Cell membrane</keyword>
<dbReference type="NCBIfam" id="TIGR03499">
    <property type="entry name" value="FlhF"/>
    <property type="match status" value="1"/>
</dbReference>
<evidence type="ECO:0000259" key="15">
    <source>
        <dbReference type="SMART" id="SM00382"/>
    </source>
</evidence>
<organism evidence="17 18">
    <name type="scientific">Moorella mulderi DSM 14980</name>
    <dbReference type="NCBI Taxonomy" id="1122241"/>
    <lineage>
        <taxon>Bacteria</taxon>
        <taxon>Bacillati</taxon>
        <taxon>Bacillota</taxon>
        <taxon>Clostridia</taxon>
        <taxon>Neomoorellales</taxon>
        <taxon>Neomoorellaceae</taxon>
        <taxon>Neomoorella</taxon>
    </lineage>
</organism>
<keyword evidence="8" id="KW-0653">Protein transport</keyword>
<dbReference type="InterPro" id="IPR020006">
    <property type="entry name" value="FlhF"/>
</dbReference>
<dbReference type="GO" id="GO:0044781">
    <property type="term" value="P:bacterial-type flagellum organization"/>
    <property type="evidence" value="ECO:0007669"/>
    <property type="project" value="UniProtKB-UniRule"/>
</dbReference>
<keyword evidence="4" id="KW-0813">Transport</keyword>
<comment type="function">
    <text evidence="12">Necessary for flagellar biosynthesis. May be involved in translocation of the flagellum.</text>
</comment>
<dbReference type="SMART" id="SM00962">
    <property type="entry name" value="SRP54"/>
    <property type="match status" value="1"/>
</dbReference>
<keyword evidence="17" id="KW-0282">Flagellum</keyword>
<evidence type="ECO:0000313" key="17">
    <source>
        <dbReference type="EMBL" id="KYH32649.1"/>
    </source>
</evidence>
<dbReference type="PANTHER" id="PTHR43134:SF3">
    <property type="entry name" value="FLAGELLAR BIOSYNTHESIS PROTEIN FLHF"/>
    <property type="match status" value="1"/>
</dbReference>
<dbReference type="GO" id="GO:0015031">
    <property type="term" value="P:protein transport"/>
    <property type="evidence" value="ECO:0007669"/>
    <property type="project" value="UniProtKB-KW"/>
</dbReference>
<dbReference type="GO" id="GO:0003924">
    <property type="term" value="F:GTPase activity"/>
    <property type="evidence" value="ECO:0007669"/>
    <property type="project" value="UniProtKB-UniRule"/>
</dbReference>
<evidence type="ECO:0000259" key="16">
    <source>
        <dbReference type="SMART" id="SM00962"/>
    </source>
</evidence>
<keyword evidence="10" id="KW-0472">Membrane</keyword>
<dbReference type="InterPro" id="IPR027417">
    <property type="entry name" value="P-loop_NTPase"/>
</dbReference>
<dbReference type="Pfam" id="PF00448">
    <property type="entry name" value="SRP54"/>
    <property type="match status" value="1"/>
</dbReference>
<dbReference type="PATRIC" id="fig|1122241.3.peg.1313"/>
<evidence type="ECO:0000256" key="8">
    <source>
        <dbReference type="ARBA" id="ARBA00022927"/>
    </source>
</evidence>
<dbReference type="Gene3D" id="3.40.50.300">
    <property type="entry name" value="P-loop containing nucleotide triphosphate hydrolases"/>
    <property type="match status" value="1"/>
</dbReference>
<dbReference type="AlphaFoldDB" id="A0A151AYB1"/>
<dbReference type="GO" id="GO:0005047">
    <property type="term" value="F:signal recognition particle binding"/>
    <property type="evidence" value="ECO:0007669"/>
    <property type="project" value="TreeGrafter"/>
</dbReference>
<evidence type="ECO:0000256" key="2">
    <source>
        <dbReference type="ARBA" id="ARBA00008531"/>
    </source>
</evidence>
<dbReference type="GO" id="GO:0005886">
    <property type="term" value="C:plasma membrane"/>
    <property type="evidence" value="ECO:0007669"/>
    <property type="project" value="UniProtKB-SubCell"/>
</dbReference>
<gene>
    <name evidence="17" type="primary">flhF</name>
    <name evidence="17" type="ORF">MOMUL_12510</name>
</gene>
<evidence type="ECO:0000256" key="12">
    <source>
        <dbReference type="ARBA" id="ARBA00025337"/>
    </source>
</evidence>
<dbReference type="EMBL" id="LTBC01000003">
    <property type="protein sequence ID" value="KYH32649.1"/>
    <property type="molecule type" value="Genomic_DNA"/>
</dbReference>
<keyword evidence="6" id="KW-0547">Nucleotide-binding</keyword>
<keyword evidence="18" id="KW-1185">Reference proteome</keyword>
<dbReference type="InterPro" id="IPR000897">
    <property type="entry name" value="SRP54_GTPase_dom"/>
</dbReference>
<feature type="domain" description="AAA+ ATPase" evidence="15">
    <location>
        <begin position="185"/>
        <end position="327"/>
    </location>
</feature>
<evidence type="ECO:0000256" key="6">
    <source>
        <dbReference type="ARBA" id="ARBA00022741"/>
    </source>
</evidence>
<evidence type="ECO:0000256" key="7">
    <source>
        <dbReference type="ARBA" id="ARBA00022795"/>
    </source>
</evidence>
<dbReference type="SUPFAM" id="SSF52540">
    <property type="entry name" value="P-loop containing nucleoside triphosphate hydrolases"/>
    <property type="match status" value="1"/>
</dbReference>
<evidence type="ECO:0000256" key="4">
    <source>
        <dbReference type="ARBA" id="ARBA00022448"/>
    </source>
</evidence>
<comment type="similarity">
    <text evidence="2">Belongs to the GTP-binding SRP family.</text>
</comment>
<keyword evidence="9" id="KW-0342">GTP-binding</keyword>
<dbReference type="PANTHER" id="PTHR43134">
    <property type="entry name" value="SIGNAL RECOGNITION PARTICLE RECEPTOR SUBUNIT ALPHA"/>
    <property type="match status" value="1"/>
</dbReference>
<accession>A0A151AYB1</accession>
<comment type="subcellular location">
    <subcellularLocation>
        <location evidence="1">Cell membrane</location>
        <topology evidence="1">Peripheral membrane protein</topology>
        <orientation evidence="1">Cytoplasmic side</orientation>
    </subcellularLocation>
</comment>
<dbReference type="InterPro" id="IPR047040">
    <property type="entry name" value="FlhF__GTPase_dom"/>
</dbReference>
<evidence type="ECO:0000256" key="14">
    <source>
        <dbReference type="SAM" id="MobiDB-lite"/>
    </source>
</evidence>
<feature type="domain" description="SRP54-type proteins GTP-binding" evidence="16">
    <location>
        <begin position="186"/>
        <end position="377"/>
    </location>
</feature>
<dbReference type="RefSeq" id="WP_062282889.1">
    <property type="nucleotide sequence ID" value="NZ_LTBC01000003.1"/>
</dbReference>
<dbReference type="FunFam" id="3.40.50.300:FF:000695">
    <property type="entry name" value="Flagellar biosynthesis regulator FlhF"/>
    <property type="match status" value="1"/>
</dbReference>
<keyword evidence="17" id="KW-0966">Cell projection</keyword>
<protein>
    <recommendedName>
        <fullName evidence="3 13">Flagellar biosynthesis protein FlhF</fullName>
    </recommendedName>
</protein>
<reference evidence="17 18" key="1">
    <citation type="submission" date="2016-02" db="EMBL/GenBank/DDBJ databases">
        <title>Genome sequence of Moorella mulderi DSM 14980.</title>
        <authorList>
            <person name="Poehlein A."/>
            <person name="Daniel R."/>
        </authorList>
    </citation>
    <scope>NUCLEOTIDE SEQUENCE [LARGE SCALE GENOMIC DNA]</scope>
    <source>
        <strain evidence="17 18">DSM 14980</strain>
    </source>
</reference>
<evidence type="ECO:0000256" key="1">
    <source>
        <dbReference type="ARBA" id="ARBA00004413"/>
    </source>
</evidence>
<name>A0A151AYB1_9FIRM</name>
<dbReference type="CDD" id="cd17873">
    <property type="entry name" value="FlhF"/>
    <property type="match status" value="1"/>
</dbReference>
<keyword evidence="11" id="KW-1006">Bacterial flagellum protein export</keyword>
<keyword evidence="7" id="KW-1005">Bacterial flagellum biogenesis</keyword>
<evidence type="ECO:0000256" key="5">
    <source>
        <dbReference type="ARBA" id="ARBA00022475"/>
    </source>
</evidence>
<feature type="region of interest" description="Disordered" evidence="14">
    <location>
        <begin position="57"/>
        <end position="97"/>
    </location>
</feature>
<evidence type="ECO:0000313" key="18">
    <source>
        <dbReference type="Proteomes" id="UP000075670"/>
    </source>
</evidence>
<evidence type="ECO:0000256" key="9">
    <source>
        <dbReference type="ARBA" id="ARBA00023134"/>
    </source>
</evidence>
<dbReference type="GO" id="GO:0005525">
    <property type="term" value="F:GTP binding"/>
    <property type="evidence" value="ECO:0007669"/>
    <property type="project" value="UniProtKB-UniRule"/>
</dbReference>